<dbReference type="Proteomes" id="UP000829194">
    <property type="component" value="Chromosome"/>
</dbReference>
<name>A0ABY3XCS3_9GAMM</name>
<protein>
    <recommendedName>
        <fullName evidence="4">Lipoprotein</fullName>
    </recommendedName>
</protein>
<feature type="signal peptide" evidence="1">
    <location>
        <begin position="1"/>
        <end position="21"/>
    </location>
</feature>
<gene>
    <name evidence="2" type="ORF">MOV92_23270</name>
</gene>
<sequence length="161" mass="18133">MKFRALAALLVLVCCALTSCRTIEPANSTLKDLQQWATPEPFDSLSPEHDQQRAKAAMVQWVEQYLKHEYRVIDQRFVLTAPGSTDSAAIGSKAHQYVTQNLGGAMQADGWLDDDNYMMFLWKLGGDSPRYVAFVMTNDFLPDTRERGLVGYFELVPSAKH</sequence>
<proteinExistence type="predicted"/>
<dbReference type="PROSITE" id="PS51257">
    <property type="entry name" value="PROKAR_LIPOPROTEIN"/>
    <property type="match status" value="1"/>
</dbReference>
<feature type="chain" id="PRO_5046839655" description="Lipoprotein" evidence="1">
    <location>
        <begin position="22"/>
        <end position="161"/>
    </location>
</feature>
<accession>A0ABY3XCS3</accession>
<keyword evidence="1" id="KW-0732">Signal</keyword>
<keyword evidence="3" id="KW-1185">Reference proteome</keyword>
<evidence type="ECO:0000313" key="2">
    <source>
        <dbReference type="EMBL" id="UNP29351.1"/>
    </source>
</evidence>
<dbReference type="RefSeq" id="WP_057944831.1">
    <property type="nucleotide sequence ID" value="NZ_CP011131.1"/>
</dbReference>
<evidence type="ECO:0000256" key="1">
    <source>
        <dbReference type="SAM" id="SignalP"/>
    </source>
</evidence>
<reference evidence="2 3" key="1">
    <citation type="submission" date="2022-03" db="EMBL/GenBank/DDBJ databases">
        <title>Complete genome sequence of Lysobacter capsici VKM B-2533 and Lysobacter gummosus 10.1.1, promising sources of lytic agents.</title>
        <authorList>
            <person name="Tarlachkov S.V."/>
            <person name="Kudryakova I.V."/>
            <person name="Afoshin A.S."/>
            <person name="Leontyevskaya E.A."/>
            <person name="Leontyevskaya N.V."/>
        </authorList>
    </citation>
    <scope>NUCLEOTIDE SEQUENCE [LARGE SCALE GENOMIC DNA]</scope>
    <source>
        <strain evidence="2 3">10.1.1</strain>
    </source>
</reference>
<organism evidence="2 3">
    <name type="scientific">Lysobacter gummosus</name>
    <dbReference type="NCBI Taxonomy" id="262324"/>
    <lineage>
        <taxon>Bacteria</taxon>
        <taxon>Pseudomonadati</taxon>
        <taxon>Pseudomonadota</taxon>
        <taxon>Gammaproteobacteria</taxon>
        <taxon>Lysobacterales</taxon>
        <taxon>Lysobacteraceae</taxon>
        <taxon>Lysobacter</taxon>
    </lineage>
</organism>
<dbReference type="EMBL" id="CP093547">
    <property type="protein sequence ID" value="UNP29351.1"/>
    <property type="molecule type" value="Genomic_DNA"/>
</dbReference>
<evidence type="ECO:0000313" key="3">
    <source>
        <dbReference type="Proteomes" id="UP000829194"/>
    </source>
</evidence>
<evidence type="ECO:0008006" key="4">
    <source>
        <dbReference type="Google" id="ProtNLM"/>
    </source>
</evidence>